<dbReference type="GO" id="GO:0046872">
    <property type="term" value="F:metal ion binding"/>
    <property type="evidence" value="ECO:0007669"/>
    <property type="project" value="UniProtKB-KW"/>
</dbReference>
<dbReference type="Proteomes" id="UP000005387">
    <property type="component" value="Unassembled WGS sequence"/>
</dbReference>
<dbReference type="Gene3D" id="1.20.120.450">
    <property type="entry name" value="dinb family like domain"/>
    <property type="match status" value="1"/>
</dbReference>
<name>E0I881_9BACL</name>
<dbReference type="InterPro" id="IPR034660">
    <property type="entry name" value="DinB/YfiT-like"/>
</dbReference>
<feature type="binding site" evidence="3">
    <location>
        <position position="48"/>
    </location>
    <ligand>
        <name>a divalent metal cation</name>
        <dbReference type="ChEBI" id="CHEBI:60240"/>
    </ligand>
</feature>
<keyword evidence="5" id="KW-1185">Reference proteome</keyword>
<keyword evidence="2 3" id="KW-0479">Metal-binding</keyword>
<dbReference type="RefSeq" id="WP_006037843.1">
    <property type="nucleotide sequence ID" value="NZ_AEDD01000004.1"/>
</dbReference>
<dbReference type="AlphaFoldDB" id="E0I881"/>
<organism evidence="4 5">
    <name type="scientific">Paenibacillus curdlanolyticus YK9</name>
    <dbReference type="NCBI Taxonomy" id="717606"/>
    <lineage>
        <taxon>Bacteria</taxon>
        <taxon>Bacillati</taxon>
        <taxon>Bacillota</taxon>
        <taxon>Bacilli</taxon>
        <taxon>Bacillales</taxon>
        <taxon>Paenibacillaceae</taxon>
        <taxon>Paenibacillus</taxon>
    </lineage>
</organism>
<feature type="binding site" evidence="3">
    <location>
        <position position="126"/>
    </location>
    <ligand>
        <name>a divalent metal cation</name>
        <dbReference type="ChEBI" id="CHEBI:60240"/>
    </ligand>
</feature>
<evidence type="ECO:0000313" key="5">
    <source>
        <dbReference type="Proteomes" id="UP000005387"/>
    </source>
</evidence>
<sequence>MFTNIQNFIEEYTVESNNTYKLLQLIKDEALQQRVTPEGRTLGFLAWHLVPSHGIFEPTGLQFDGPPDRSPAPESAETIARTYLNAAQSLLQAIQTQLTDEDLQRTVTTFNQPWKIGYTLSAFLKHEVHHRGQLTILMRQAGLPIIGLYGPTKEEWKAFGMPAPV</sequence>
<evidence type="ECO:0000256" key="1">
    <source>
        <dbReference type="ARBA" id="ARBA00008635"/>
    </source>
</evidence>
<dbReference type="EMBL" id="AEDD01000004">
    <property type="protein sequence ID" value="EFM11386.1"/>
    <property type="molecule type" value="Genomic_DNA"/>
</dbReference>
<proteinExistence type="inferred from homology"/>
<reference evidence="4 5" key="1">
    <citation type="submission" date="2010-07" db="EMBL/GenBank/DDBJ databases">
        <title>The draft genome of Paenibacillus curdlanolyticus YK9.</title>
        <authorList>
            <consortium name="US DOE Joint Genome Institute (JGI-PGF)"/>
            <person name="Lucas S."/>
            <person name="Copeland A."/>
            <person name="Lapidus A."/>
            <person name="Cheng J.-F."/>
            <person name="Bruce D."/>
            <person name="Goodwin L."/>
            <person name="Pitluck S."/>
            <person name="Land M.L."/>
            <person name="Hauser L."/>
            <person name="Chang Y.-J."/>
            <person name="Jeffries C."/>
            <person name="Anderson I.J."/>
            <person name="Johnson E."/>
            <person name="Loganathan U."/>
            <person name="Mulhopadhyay B."/>
            <person name="Kyrpides N."/>
            <person name="Woyke T.J."/>
        </authorList>
    </citation>
    <scope>NUCLEOTIDE SEQUENCE [LARGE SCALE GENOMIC DNA]</scope>
    <source>
        <strain evidence="4 5">YK9</strain>
    </source>
</reference>
<dbReference type="OrthoDB" id="119432at2"/>
<dbReference type="STRING" id="717606.PaecuDRAFT_1832"/>
<evidence type="ECO:0000256" key="2">
    <source>
        <dbReference type="ARBA" id="ARBA00022723"/>
    </source>
</evidence>
<dbReference type="SUPFAM" id="SSF109854">
    <property type="entry name" value="DinB/YfiT-like putative metalloenzymes"/>
    <property type="match status" value="1"/>
</dbReference>
<gene>
    <name evidence="4" type="ORF">PaecuDRAFT_1832</name>
</gene>
<evidence type="ECO:0000256" key="3">
    <source>
        <dbReference type="PIRSR" id="PIRSR607837-1"/>
    </source>
</evidence>
<protein>
    <submittedName>
        <fullName evidence="4">DinB family protein</fullName>
    </submittedName>
</protein>
<dbReference type="eggNOG" id="COG2318">
    <property type="taxonomic scope" value="Bacteria"/>
</dbReference>
<evidence type="ECO:0000313" key="4">
    <source>
        <dbReference type="EMBL" id="EFM11386.1"/>
    </source>
</evidence>
<dbReference type="InterPro" id="IPR007837">
    <property type="entry name" value="DinB"/>
</dbReference>
<accession>E0I881</accession>
<feature type="binding site" evidence="3">
    <location>
        <position position="130"/>
    </location>
    <ligand>
        <name>a divalent metal cation</name>
        <dbReference type="ChEBI" id="CHEBI:60240"/>
    </ligand>
</feature>
<comment type="similarity">
    <text evidence="1">Belongs to the DinB family.</text>
</comment>
<dbReference type="Pfam" id="PF05163">
    <property type="entry name" value="DinB"/>
    <property type="match status" value="1"/>
</dbReference>